<organism evidence="1 2">
    <name type="scientific">Gordonia crocea</name>
    <dbReference type="NCBI Taxonomy" id="589162"/>
    <lineage>
        <taxon>Bacteria</taxon>
        <taxon>Bacillati</taxon>
        <taxon>Actinomycetota</taxon>
        <taxon>Actinomycetes</taxon>
        <taxon>Mycobacteriales</taxon>
        <taxon>Gordoniaceae</taxon>
        <taxon>Gordonia</taxon>
    </lineage>
</organism>
<proteinExistence type="predicted"/>
<keyword evidence="2" id="KW-1185">Reference proteome</keyword>
<gene>
    <name evidence="1" type="ORF">nbrc107697_23340</name>
</gene>
<dbReference type="Proteomes" id="UP000444980">
    <property type="component" value="Unassembled WGS sequence"/>
</dbReference>
<name>A0A7I9UYV3_9ACTN</name>
<accession>A0A7I9UYV3</accession>
<protein>
    <submittedName>
        <fullName evidence="1">Uncharacterized protein</fullName>
    </submittedName>
</protein>
<sequence>MNGTPVTCIVADAANSTQITVIANRDGSHASMRAKNTARAPRGCGGAALDVAGGVVMALYCACLAGD</sequence>
<reference evidence="2" key="1">
    <citation type="submission" date="2019-06" db="EMBL/GenBank/DDBJ databases">
        <title>Gordonia isolated from sludge of a wastewater treatment plant.</title>
        <authorList>
            <person name="Tamura T."/>
            <person name="Aoyama K."/>
            <person name="Kang Y."/>
            <person name="Saito S."/>
            <person name="Akiyama N."/>
            <person name="Yazawa K."/>
            <person name="Gonoi T."/>
            <person name="Mikami Y."/>
        </authorList>
    </citation>
    <scope>NUCLEOTIDE SEQUENCE [LARGE SCALE GENOMIC DNA]</scope>
    <source>
        <strain evidence="2">NBRC 107697</strain>
    </source>
</reference>
<dbReference type="AlphaFoldDB" id="A0A7I9UYV3"/>
<comment type="caution">
    <text evidence="1">The sequence shown here is derived from an EMBL/GenBank/DDBJ whole genome shotgun (WGS) entry which is preliminary data.</text>
</comment>
<dbReference type="EMBL" id="BJOU01000001">
    <property type="protein sequence ID" value="GED98295.1"/>
    <property type="molecule type" value="Genomic_DNA"/>
</dbReference>
<evidence type="ECO:0000313" key="1">
    <source>
        <dbReference type="EMBL" id="GED98295.1"/>
    </source>
</evidence>
<evidence type="ECO:0000313" key="2">
    <source>
        <dbReference type="Proteomes" id="UP000444980"/>
    </source>
</evidence>